<dbReference type="Proteomes" id="UP000708208">
    <property type="component" value="Unassembled WGS sequence"/>
</dbReference>
<reference evidence="2" key="1">
    <citation type="submission" date="2021-06" db="EMBL/GenBank/DDBJ databases">
        <authorList>
            <person name="Hodson N. C."/>
            <person name="Mongue J. A."/>
            <person name="Jaron S. K."/>
        </authorList>
    </citation>
    <scope>NUCLEOTIDE SEQUENCE</scope>
</reference>
<dbReference type="AlphaFoldDB" id="A0A8J2MC72"/>
<evidence type="ECO:0000313" key="2">
    <source>
        <dbReference type="EMBL" id="CAG7836976.1"/>
    </source>
</evidence>
<comment type="caution">
    <text evidence="2">The sequence shown here is derived from an EMBL/GenBank/DDBJ whole genome shotgun (WGS) entry which is preliminary data.</text>
</comment>
<protein>
    <recommendedName>
        <fullName evidence="1">B30.2/SPRY domain-containing protein</fullName>
    </recommendedName>
</protein>
<evidence type="ECO:0000313" key="3">
    <source>
        <dbReference type="Proteomes" id="UP000708208"/>
    </source>
</evidence>
<dbReference type="FunFam" id="2.60.120.920:FF:000043">
    <property type="entry name" value="Protein TRAUCO"/>
    <property type="match status" value="1"/>
</dbReference>
<organism evidence="2 3">
    <name type="scientific">Allacma fusca</name>
    <dbReference type="NCBI Taxonomy" id="39272"/>
    <lineage>
        <taxon>Eukaryota</taxon>
        <taxon>Metazoa</taxon>
        <taxon>Ecdysozoa</taxon>
        <taxon>Arthropoda</taxon>
        <taxon>Hexapoda</taxon>
        <taxon>Collembola</taxon>
        <taxon>Symphypleona</taxon>
        <taxon>Sminthuridae</taxon>
        <taxon>Allacma</taxon>
    </lineage>
</organism>
<gene>
    <name evidence="2" type="ORF">AFUS01_LOCUS46160</name>
</gene>
<dbReference type="GO" id="GO:0048188">
    <property type="term" value="C:Set1C/COMPASS complex"/>
    <property type="evidence" value="ECO:0007669"/>
    <property type="project" value="InterPro"/>
</dbReference>
<dbReference type="SMART" id="SM00449">
    <property type="entry name" value="SPRY"/>
    <property type="match status" value="1"/>
</dbReference>
<name>A0A8J2MC72_9HEXA</name>
<sequence>MNDAVVLEPTELLKEEDLSPENSNDNEVVITSAVHLCFAAAILVAPHFKTEGLSSNSIFRGRGAKRRTVDSVVLSQASVAKKSRGDSLVPKMVVGHGYPVDHPYNKDGYRYILAEPDPNAPYRQEFDESSEWGGKPIPGWLYRVLNPISVLLALHDRAPQLRVSEDRLSVTGEKGYCMIRATHGEPTGWLYRVLNPISVLLALHDRAPQLRVSEDRLSVTGEKGYCMIRATHGVSRGAWYWEAKITDQPEGSHARIGFSQAYGNLQGPLGYDRYGYSWRSRMGTKFHQAIGKTYCKGGYGHGDVLGFLIIMPDTNPKAPLIPPSYKDRPLVRFKSHLYYEDKDDKSQEADVTLRPESKIICFKNGKYQGVAYENIFEGVYYPAVSLYKGCTVNVNFGPDFWTEPGQVDFPHRGMFERAEQAIVEQTTSDLHFLTENHGKLRLENAVILPQ</sequence>
<feature type="domain" description="B30.2/SPRY" evidence="1">
    <location>
        <begin position="179"/>
        <end position="401"/>
    </location>
</feature>
<evidence type="ECO:0000259" key="1">
    <source>
        <dbReference type="PROSITE" id="PS50188"/>
    </source>
</evidence>
<dbReference type="PANTHER" id="PTHR10598:SF0">
    <property type="entry name" value="SET1_ASH2 HISTONE METHYLTRANSFERASE COMPLEX SUBUNIT ASH2"/>
    <property type="match status" value="1"/>
</dbReference>
<dbReference type="InterPro" id="IPR001870">
    <property type="entry name" value="B30.2/SPRY"/>
</dbReference>
<accession>A0A8J2MC72</accession>
<dbReference type="InterPro" id="IPR003877">
    <property type="entry name" value="SPRY_dom"/>
</dbReference>
<dbReference type="Pfam" id="PF00622">
    <property type="entry name" value="SPRY"/>
    <property type="match status" value="1"/>
</dbReference>
<dbReference type="GO" id="GO:0000976">
    <property type="term" value="F:transcription cis-regulatory region binding"/>
    <property type="evidence" value="ECO:0007669"/>
    <property type="project" value="TreeGrafter"/>
</dbReference>
<dbReference type="InterPro" id="IPR037353">
    <property type="entry name" value="ASH2"/>
</dbReference>
<dbReference type="CDD" id="cd12872">
    <property type="entry name" value="SPRY_Ash2"/>
    <property type="match status" value="1"/>
</dbReference>
<dbReference type="PANTHER" id="PTHR10598">
    <property type="entry name" value="SET1/ASH2 HISTONE METHYLTRANSFERASE COMPLEX SUBUNIT ASH2"/>
    <property type="match status" value="1"/>
</dbReference>
<proteinExistence type="predicted"/>
<keyword evidence="3" id="KW-1185">Reference proteome</keyword>
<dbReference type="EMBL" id="CAJVCH010571227">
    <property type="protein sequence ID" value="CAG7836976.1"/>
    <property type="molecule type" value="Genomic_DNA"/>
</dbReference>
<dbReference type="OrthoDB" id="10266026at2759"/>
<dbReference type="PROSITE" id="PS50188">
    <property type="entry name" value="B302_SPRY"/>
    <property type="match status" value="1"/>
</dbReference>